<sequence>MDFIDIFESKLYTENINIYIFDPNPNKMMYNIIDNRIKMFQEEKFHFHIFKCKADDFFKVLNNNISKLQKKDHNN</sequence>
<dbReference type="EMBL" id="BARU01005090">
    <property type="protein sequence ID" value="GAH26558.1"/>
    <property type="molecule type" value="Genomic_DNA"/>
</dbReference>
<accession>X1G0M5</accession>
<reference evidence="1" key="1">
    <citation type="journal article" date="2014" name="Front. Microbiol.">
        <title>High frequency of phylogenetically diverse reductive dehalogenase-homologous genes in deep subseafloor sedimentary metagenomes.</title>
        <authorList>
            <person name="Kawai M."/>
            <person name="Futagami T."/>
            <person name="Toyoda A."/>
            <person name="Takaki Y."/>
            <person name="Nishi S."/>
            <person name="Hori S."/>
            <person name="Arai W."/>
            <person name="Tsubouchi T."/>
            <person name="Morono Y."/>
            <person name="Uchiyama I."/>
            <person name="Ito T."/>
            <person name="Fujiyama A."/>
            <person name="Inagaki F."/>
            <person name="Takami H."/>
        </authorList>
    </citation>
    <scope>NUCLEOTIDE SEQUENCE</scope>
    <source>
        <strain evidence="1">Expedition CK06-06</strain>
    </source>
</reference>
<comment type="caution">
    <text evidence="1">The sequence shown here is derived from an EMBL/GenBank/DDBJ whole genome shotgun (WGS) entry which is preliminary data.</text>
</comment>
<proteinExistence type="predicted"/>
<protein>
    <submittedName>
        <fullName evidence="1">Uncharacterized protein</fullName>
    </submittedName>
</protein>
<gene>
    <name evidence="1" type="ORF">S03H2_09792</name>
</gene>
<evidence type="ECO:0000313" key="1">
    <source>
        <dbReference type="EMBL" id="GAH26558.1"/>
    </source>
</evidence>
<name>X1G0M5_9ZZZZ</name>
<dbReference type="AlphaFoldDB" id="X1G0M5"/>
<organism evidence="1">
    <name type="scientific">marine sediment metagenome</name>
    <dbReference type="NCBI Taxonomy" id="412755"/>
    <lineage>
        <taxon>unclassified sequences</taxon>
        <taxon>metagenomes</taxon>
        <taxon>ecological metagenomes</taxon>
    </lineage>
</organism>